<dbReference type="SUPFAM" id="SSF110849">
    <property type="entry name" value="ParB/Sulfiredoxin"/>
    <property type="match status" value="1"/>
</dbReference>
<dbReference type="RefSeq" id="WP_113765749.1">
    <property type="nucleotide sequence ID" value="NZ_LVYK01000033.1"/>
</dbReference>
<keyword evidence="2" id="KW-0614">Plasmid</keyword>
<dbReference type="AlphaFoldDB" id="A0AAX1Q7S2"/>
<feature type="region of interest" description="Disordered" evidence="1">
    <location>
        <begin position="102"/>
        <end position="144"/>
    </location>
</feature>
<dbReference type="InterPro" id="IPR036086">
    <property type="entry name" value="ParB/Sulfiredoxin_sf"/>
</dbReference>
<comment type="caution">
    <text evidence="2">The sequence shown here is derived from an EMBL/GenBank/DDBJ whole genome shotgun (WGS) entry which is preliminary data.</text>
</comment>
<evidence type="ECO:0000313" key="3">
    <source>
        <dbReference type="Proteomes" id="UP000250174"/>
    </source>
</evidence>
<name>A0AAX1Q7S2_9BACI</name>
<sequence length="222" mass="25340">MAHKISLTGCPTSSIQDYGKYLAFDMEEKGSPNAPKGIPFQSNAITYTVGLSLKQFNKLNITQEEFSQRRFVVQGEPCLDIPFEQCTGEIGVICMQIQEIEDKGKEKKQPKQTPKKGSRAKKQEETKPQEERKPQQEKNPLLVPKGKKDWMSLEEIKVPETFLQFIPGMVKQKAVEESIEKNGTVDKPIIINPDPDTHELVDSYSRYFVAKKKNLERVPVHY</sequence>
<organism evidence="2 3">
    <name type="scientific">Priestia endophytica</name>
    <dbReference type="NCBI Taxonomy" id="135735"/>
    <lineage>
        <taxon>Bacteria</taxon>
        <taxon>Bacillati</taxon>
        <taxon>Bacillota</taxon>
        <taxon>Bacilli</taxon>
        <taxon>Bacillales</taxon>
        <taxon>Bacillaceae</taxon>
        <taxon>Priestia</taxon>
    </lineage>
</organism>
<dbReference type="EMBL" id="LVYK01000033">
    <property type="protein sequence ID" value="RAS75684.1"/>
    <property type="molecule type" value="Genomic_DNA"/>
</dbReference>
<gene>
    <name evidence="2" type="ORF">A3864_15475</name>
</gene>
<feature type="compositionally biased region" description="Basic and acidic residues" evidence="1">
    <location>
        <begin position="121"/>
        <end position="136"/>
    </location>
</feature>
<feature type="compositionally biased region" description="Basic residues" evidence="1">
    <location>
        <begin position="110"/>
        <end position="120"/>
    </location>
</feature>
<evidence type="ECO:0000256" key="1">
    <source>
        <dbReference type="SAM" id="MobiDB-lite"/>
    </source>
</evidence>
<geneLocation type="plasmid" evidence="2">
    <name>pBEH1</name>
</geneLocation>
<dbReference type="Proteomes" id="UP000250174">
    <property type="component" value="Unassembled WGS sequence"/>
</dbReference>
<proteinExistence type="predicted"/>
<protein>
    <submittedName>
        <fullName evidence="2">Uncharacterized protein</fullName>
    </submittedName>
</protein>
<accession>A0AAX1Q7S2</accession>
<dbReference type="Gene3D" id="3.90.1530.10">
    <property type="entry name" value="Conserved hypothetical protein from pyrococcus furiosus pfu- 392566-001, ParB domain"/>
    <property type="match status" value="1"/>
</dbReference>
<evidence type="ECO:0000313" key="2">
    <source>
        <dbReference type="EMBL" id="RAS75684.1"/>
    </source>
</evidence>
<reference evidence="2 3" key="1">
    <citation type="submission" date="2016-03" db="EMBL/GenBank/DDBJ databases">
        <title>Comparison of Bacillus endophyticus and B. anthracis characteristics using whole genome sequence analysis and microbiological techniques.</title>
        <authorList>
            <person name="Lekota K.E."/>
            <person name="Mafofo J."/>
            <person name="Rees J."/>
            <person name="Muchadeyi F.C."/>
            <person name="Madoroba E."/>
            <person name="Van Heerden H."/>
        </authorList>
    </citation>
    <scope>NUCLEOTIDE SEQUENCE [LARGE SCALE GENOMIC DNA]</scope>
    <source>
        <strain evidence="2 3">3631_10C</strain>
        <plasmid evidence="2">pBEH1</plasmid>
    </source>
</reference>